<organism evidence="3 4">
    <name type="scientific">Mesorhabditis belari</name>
    <dbReference type="NCBI Taxonomy" id="2138241"/>
    <lineage>
        <taxon>Eukaryota</taxon>
        <taxon>Metazoa</taxon>
        <taxon>Ecdysozoa</taxon>
        <taxon>Nematoda</taxon>
        <taxon>Chromadorea</taxon>
        <taxon>Rhabditida</taxon>
        <taxon>Rhabditina</taxon>
        <taxon>Rhabditomorpha</taxon>
        <taxon>Rhabditoidea</taxon>
        <taxon>Rhabditidae</taxon>
        <taxon>Mesorhabditinae</taxon>
        <taxon>Mesorhabditis</taxon>
    </lineage>
</organism>
<keyword evidence="3" id="KW-1185">Reference proteome</keyword>
<evidence type="ECO:0000313" key="3">
    <source>
        <dbReference type="Proteomes" id="UP000887575"/>
    </source>
</evidence>
<feature type="region of interest" description="Disordered" evidence="1">
    <location>
        <begin position="1"/>
        <end position="48"/>
    </location>
</feature>
<feature type="compositionally biased region" description="Low complexity" evidence="1">
    <location>
        <begin position="12"/>
        <end position="43"/>
    </location>
</feature>
<sequence length="282" mass="32113">MFKTNKQEKMKTGTSKASKTTTITNNSSLSQQPSSSQNQTSTPRASSEKILEPPSINKLFNLAKQKKKHSVRLSFFEINVSYLILTIYLSLRMAIWIRIGASIYPGEKLNTWNLLIKNCGIIDSMISAFTGLTAFLHFLQLCLVMVMIVRRTLNCLKLCSVLQLVNIYVDLLFAMWVLYYMLRSCYQLGWATAIVFLQMLPTILWLFYLHFWFSHAEMISYLIRSPLIPLKELISERVSGSDSDRKGQTSEKLLTAKVARSCSPGDLLAKPSTKENETKKTN</sequence>
<dbReference type="WBParaSite" id="MBELARI_LOCUS8137">
    <property type="protein sequence ID" value="MBELARI_LOCUS8137"/>
    <property type="gene ID" value="MBELARI_LOCUS8137"/>
</dbReference>
<feature type="transmembrane region" description="Helical" evidence="2">
    <location>
        <begin position="82"/>
        <end position="104"/>
    </location>
</feature>
<evidence type="ECO:0000313" key="4">
    <source>
        <dbReference type="WBParaSite" id="MBELARI_LOCUS8137"/>
    </source>
</evidence>
<dbReference type="AlphaFoldDB" id="A0AAF3FMJ6"/>
<dbReference type="Proteomes" id="UP000887575">
    <property type="component" value="Unassembled WGS sequence"/>
</dbReference>
<feature type="transmembrane region" description="Helical" evidence="2">
    <location>
        <begin position="188"/>
        <end position="209"/>
    </location>
</feature>
<evidence type="ECO:0000256" key="2">
    <source>
        <dbReference type="SAM" id="Phobius"/>
    </source>
</evidence>
<feature type="transmembrane region" description="Helical" evidence="2">
    <location>
        <begin position="161"/>
        <end position="182"/>
    </location>
</feature>
<reference evidence="4" key="1">
    <citation type="submission" date="2024-02" db="UniProtKB">
        <authorList>
            <consortium name="WormBaseParasite"/>
        </authorList>
    </citation>
    <scope>IDENTIFICATION</scope>
</reference>
<feature type="transmembrane region" description="Helical" evidence="2">
    <location>
        <begin position="124"/>
        <end position="149"/>
    </location>
</feature>
<keyword evidence="2" id="KW-0812">Transmembrane</keyword>
<protein>
    <recommendedName>
        <fullName evidence="5">Transmembrane protein</fullName>
    </recommendedName>
</protein>
<feature type="compositionally biased region" description="Basic and acidic residues" evidence="1">
    <location>
        <begin position="1"/>
        <end position="11"/>
    </location>
</feature>
<proteinExistence type="predicted"/>
<evidence type="ECO:0008006" key="5">
    <source>
        <dbReference type="Google" id="ProtNLM"/>
    </source>
</evidence>
<evidence type="ECO:0000256" key="1">
    <source>
        <dbReference type="SAM" id="MobiDB-lite"/>
    </source>
</evidence>
<keyword evidence="2" id="KW-0472">Membrane</keyword>
<name>A0AAF3FMJ6_9BILA</name>
<keyword evidence="2" id="KW-1133">Transmembrane helix</keyword>
<accession>A0AAF3FMJ6</accession>